<feature type="domain" description="DDE Tnp4" evidence="4">
    <location>
        <begin position="220"/>
        <end position="379"/>
    </location>
</feature>
<dbReference type="Proteomes" id="UP000504606">
    <property type="component" value="Unplaced"/>
</dbReference>
<protein>
    <submittedName>
        <fullName evidence="7 8">Uncharacterized protein LOC113214631</fullName>
    </submittedName>
</protein>
<dbReference type="Pfam" id="PF13613">
    <property type="entry name" value="HTH_Tnp_4"/>
    <property type="match status" value="1"/>
</dbReference>
<dbReference type="GO" id="GO:0046872">
    <property type="term" value="F:metal ion binding"/>
    <property type="evidence" value="ECO:0007669"/>
    <property type="project" value="UniProtKB-KW"/>
</dbReference>
<organism evidence="6 7">
    <name type="scientific">Frankliniella occidentalis</name>
    <name type="common">Western flower thrips</name>
    <name type="synonym">Euthrips occidentalis</name>
    <dbReference type="NCBI Taxonomy" id="133901"/>
    <lineage>
        <taxon>Eukaryota</taxon>
        <taxon>Metazoa</taxon>
        <taxon>Ecdysozoa</taxon>
        <taxon>Arthropoda</taxon>
        <taxon>Hexapoda</taxon>
        <taxon>Insecta</taxon>
        <taxon>Pterygota</taxon>
        <taxon>Neoptera</taxon>
        <taxon>Paraneoptera</taxon>
        <taxon>Thysanoptera</taxon>
        <taxon>Terebrantia</taxon>
        <taxon>Thripoidea</taxon>
        <taxon>Thripidae</taxon>
        <taxon>Frankliniella</taxon>
    </lineage>
</organism>
<dbReference type="AlphaFoldDB" id="A0A6J1T989"/>
<dbReference type="Pfam" id="PF13359">
    <property type="entry name" value="DDE_Tnp_4"/>
    <property type="match status" value="1"/>
</dbReference>
<dbReference type="OrthoDB" id="7782839at2759"/>
<evidence type="ECO:0000313" key="6">
    <source>
        <dbReference type="Proteomes" id="UP000504606"/>
    </source>
</evidence>
<evidence type="ECO:0000313" key="8">
    <source>
        <dbReference type="RefSeq" id="XP_052129824.1"/>
    </source>
</evidence>
<dbReference type="RefSeq" id="XP_052129824.1">
    <property type="nucleotide sequence ID" value="XM_052273864.1"/>
</dbReference>
<accession>A0A6J1T989</accession>
<dbReference type="PANTHER" id="PTHR23080:SF141">
    <property type="entry name" value="TRANSPOSASE HELIX-TURN-HELIX DOMAIN-CONTAINING PROTEIN"/>
    <property type="match status" value="1"/>
</dbReference>
<name>A0A6J1T989_FRAOC</name>
<proteinExistence type="predicted"/>
<evidence type="ECO:0000259" key="5">
    <source>
        <dbReference type="Pfam" id="PF13613"/>
    </source>
</evidence>
<evidence type="ECO:0000256" key="3">
    <source>
        <dbReference type="SAM" id="MobiDB-lite"/>
    </source>
</evidence>
<comment type="cofactor">
    <cofactor evidence="1">
        <name>a divalent metal cation</name>
        <dbReference type="ChEBI" id="CHEBI:60240"/>
    </cofactor>
</comment>
<dbReference type="InterPro" id="IPR027806">
    <property type="entry name" value="HARBI1_dom"/>
</dbReference>
<feature type="compositionally biased region" description="Low complexity" evidence="3">
    <location>
        <begin position="53"/>
        <end position="70"/>
    </location>
</feature>
<reference evidence="7 8" key="1">
    <citation type="submission" date="2025-04" db="UniProtKB">
        <authorList>
            <consortium name="RefSeq"/>
        </authorList>
    </citation>
    <scope>IDENTIFICATION</scope>
    <source>
        <tissue evidence="7 8">Whole organism</tissue>
    </source>
</reference>
<evidence type="ECO:0000256" key="2">
    <source>
        <dbReference type="ARBA" id="ARBA00022723"/>
    </source>
</evidence>
<evidence type="ECO:0000256" key="1">
    <source>
        <dbReference type="ARBA" id="ARBA00001968"/>
    </source>
</evidence>
<dbReference type="KEGG" id="foc:113214631"/>
<gene>
    <name evidence="7 8" type="primary">LOC113214631</name>
</gene>
<evidence type="ECO:0000259" key="4">
    <source>
        <dbReference type="Pfam" id="PF13359"/>
    </source>
</evidence>
<evidence type="ECO:0000313" key="7">
    <source>
        <dbReference type="RefSeq" id="XP_026289858.2"/>
    </source>
</evidence>
<dbReference type="InterPro" id="IPR027805">
    <property type="entry name" value="Transposase_HTH_dom"/>
</dbReference>
<feature type="region of interest" description="Disordered" evidence="3">
    <location>
        <begin position="391"/>
        <end position="413"/>
    </location>
</feature>
<feature type="region of interest" description="Disordered" evidence="3">
    <location>
        <begin position="47"/>
        <end position="74"/>
    </location>
</feature>
<keyword evidence="2" id="KW-0479">Metal-binding</keyword>
<dbReference type="GeneID" id="113214631"/>
<feature type="domain" description="Transposase Helix-turn-helix" evidence="5">
    <location>
        <begin position="139"/>
        <end position="187"/>
    </location>
</feature>
<dbReference type="PANTHER" id="PTHR23080">
    <property type="entry name" value="THAP DOMAIN PROTEIN"/>
    <property type="match status" value="1"/>
</dbReference>
<sequence>MFKVRRKLYDNGNKENSLALTIDGQENTSLINLLTSDESTPVNTATNTISSVTPTPSATNTFTSTSATSRTVEESPTNQPVVSLKRCWKKKKEDFYFFTGVTQQNFTALYNLLGGDEVISKLKMEYKLSTPDKNENKFKLPLKDRLFLTLIRLRRGIPLRDLAEVMGIGKTQASEIFYAMIRHMYLTFQIFKERMLPTVEQQQKNKPKVFRPFKNLRLIIDGAEFRLQRPTDFQQQGNTYSEYKGGNTAHFIIGINLQGGVAFVSKAYEGSISDKQAVVKSELLEMLSPGDALMVDRGFDLKAECTLKNISLIRPPSLSKNQTMTPKEIVLTKAIAKARIYVEHIIKNIKQYRLLRYTIPNKMIPYLEDLVYVCAFLINFNPPNVIKDGRKRKKTFKSPVKKRAARKNISKDS</sequence>
<keyword evidence="6" id="KW-1185">Reference proteome</keyword>
<dbReference type="RefSeq" id="XP_026289858.2">
    <property type="nucleotide sequence ID" value="XM_026434073.2"/>
</dbReference>